<dbReference type="KEGG" id="cqi:110737625"/>
<dbReference type="Proteomes" id="UP000596660">
    <property type="component" value="Unplaced"/>
</dbReference>
<evidence type="ECO:0000256" key="1">
    <source>
        <dbReference type="SAM" id="Coils"/>
    </source>
</evidence>
<keyword evidence="3" id="KW-1185">Reference proteome</keyword>
<dbReference type="EnsemblPlants" id="AUR62019707-RA">
    <property type="protein sequence ID" value="AUR62019707-RA:cds"/>
    <property type="gene ID" value="AUR62019707"/>
</dbReference>
<keyword evidence="1" id="KW-0175">Coiled coil</keyword>
<dbReference type="Gramene" id="AUR62019707-RA">
    <property type="protein sequence ID" value="AUR62019707-RA:cds"/>
    <property type="gene ID" value="AUR62019707"/>
</dbReference>
<name>A0A803LW56_CHEQI</name>
<dbReference type="AlphaFoldDB" id="A0A803LW56"/>
<accession>A0A803LW56</accession>
<reference evidence="2" key="2">
    <citation type="submission" date="2021-03" db="UniProtKB">
        <authorList>
            <consortium name="EnsemblPlants"/>
        </authorList>
    </citation>
    <scope>IDENTIFICATION</scope>
</reference>
<dbReference type="OrthoDB" id="1298693at2759"/>
<protein>
    <submittedName>
        <fullName evidence="2">Uncharacterized protein</fullName>
    </submittedName>
</protein>
<evidence type="ECO:0000313" key="2">
    <source>
        <dbReference type="EnsemblPlants" id="AUR62019707-RA:cds"/>
    </source>
</evidence>
<dbReference type="GeneID" id="110737625"/>
<dbReference type="RefSeq" id="XP_021773650.1">
    <property type="nucleotide sequence ID" value="XM_021917958.1"/>
</dbReference>
<proteinExistence type="predicted"/>
<dbReference type="OMA" id="WIDDGER"/>
<evidence type="ECO:0000313" key="3">
    <source>
        <dbReference type="Proteomes" id="UP000596660"/>
    </source>
</evidence>
<organism evidence="2 3">
    <name type="scientific">Chenopodium quinoa</name>
    <name type="common">Quinoa</name>
    <dbReference type="NCBI Taxonomy" id="63459"/>
    <lineage>
        <taxon>Eukaryota</taxon>
        <taxon>Viridiplantae</taxon>
        <taxon>Streptophyta</taxon>
        <taxon>Embryophyta</taxon>
        <taxon>Tracheophyta</taxon>
        <taxon>Spermatophyta</taxon>
        <taxon>Magnoliopsida</taxon>
        <taxon>eudicotyledons</taxon>
        <taxon>Gunneridae</taxon>
        <taxon>Pentapetalae</taxon>
        <taxon>Caryophyllales</taxon>
        <taxon>Chenopodiaceae</taxon>
        <taxon>Chenopodioideae</taxon>
        <taxon>Atripliceae</taxon>
        <taxon>Chenopodium</taxon>
    </lineage>
</organism>
<gene>
    <name evidence="2" type="primary">LOC110737625</name>
</gene>
<sequence>MWLRDETCGDIVKDVWNWGGDICSKIAHTSINLSAWSRNKFGDFIKEMKDCRGTMESLMGESQTEEIIAKIRALNDRMDELERREEAYWRQQSRQDWLKNGEKITTFFHTKSSQRKSRNHIKLVRDAAGNVFCDEEQISEVFVQHFDDLFSSRGQCEMEEVIEKVDSAIS</sequence>
<feature type="coiled-coil region" evidence="1">
    <location>
        <begin position="64"/>
        <end position="91"/>
    </location>
</feature>
<reference evidence="2" key="1">
    <citation type="journal article" date="2017" name="Nature">
        <title>The genome of Chenopodium quinoa.</title>
        <authorList>
            <person name="Jarvis D.E."/>
            <person name="Ho Y.S."/>
            <person name="Lightfoot D.J."/>
            <person name="Schmoeckel S.M."/>
            <person name="Li B."/>
            <person name="Borm T.J.A."/>
            <person name="Ohyanagi H."/>
            <person name="Mineta K."/>
            <person name="Michell C.T."/>
            <person name="Saber N."/>
            <person name="Kharbatia N.M."/>
            <person name="Rupper R.R."/>
            <person name="Sharp A.R."/>
            <person name="Dally N."/>
            <person name="Boughton B.A."/>
            <person name="Woo Y.H."/>
            <person name="Gao G."/>
            <person name="Schijlen E.G.W.M."/>
            <person name="Guo X."/>
            <person name="Momin A.A."/>
            <person name="Negrao S."/>
            <person name="Al-Babili S."/>
            <person name="Gehring C."/>
            <person name="Roessner U."/>
            <person name="Jung C."/>
            <person name="Murphy K."/>
            <person name="Arold S.T."/>
            <person name="Gojobori T."/>
            <person name="van der Linden C.G."/>
            <person name="van Loo E.N."/>
            <person name="Jellen E.N."/>
            <person name="Maughan P.J."/>
            <person name="Tester M."/>
        </authorList>
    </citation>
    <scope>NUCLEOTIDE SEQUENCE [LARGE SCALE GENOMIC DNA]</scope>
    <source>
        <strain evidence="2">cv. PI 614886</strain>
    </source>
</reference>